<dbReference type="HOGENOM" id="CLU_114144_2_0_7"/>
<dbReference type="KEGG" id="das:Daes_0212"/>
<organism evidence="2 3">
    <name type="scientific">Pseudodesulfovibrio aespoeensis (strain ATCC 700646 / DSM 10631 / Aspo-2)</name>
    <name type="common">Desulfovibrio aespoeensis</name>
    <dbReference type="NCBI Taxonomy" id="643562"/>
    <lineage>
        <taxon>Bacteria</taxon>
        <taxon>Pseudomonadati</taxon>
        <taxon>Thermodesulfobacteriota</taxon>
        <taxon>Desulfovibrionia</taxon>
        <taxon>Desulfovibrionales</taxon>
        <taxon>Desulfovibrionaceae</taxon>
    </lineage>
</organism>
<dbReference type="eggNOG" id="ENOG5032SV8">
    <property type="taxonomic scope" value="Bacteria"/>
</dbReference>
<dbReference type="RefSeq" id="WP_013513176.1">
    <property type="nucleotide sequence ID" value="NC_014844.1"/>
</dbReference>
<keyword evidence="3" id="KW-1185">Reference proteome</keyword>
<evidence type="ECO:0000259" key="1">
    <source>
        <dbReference type="Pfam" id="PF18925"/>
    </source>
</evidence>
<sequence>MTDKFELIRLESNEAGTFGALCHGGQVFCLTLEPPDRNNAPDISCIPAGRYNCRRVRSPRFGPTFEVTGVPGRTHILFHQGNVAADTNGCVLLGSRYGALGRVRGVLDSGAAFGAFMARCDGLDGFELTISRTQGEG</sequence>
<reference evidence="3" key="1">
    <citation type="submission" date="2010-12" db="EMBL/GenBank/DDBJ databases">
        <title>Complete sequence of Desulfovibrio aespoeensis Aspo-2.</title>
        <authorList>
            <consortium name="US DOE Joint Genome Institute"/>
            <person name="Lucas S."/>
            <person name="Copeland A."/>
            <person name="Lapidus A."/>
            <person name="Cheng J.-F."/>
            <person name="Goodwin L."/>
            <person name="Pitluck S."/>
            <person name="Chertkov O."/>
            <person name="Misra M."/>
            <person name="Detter J.C."/>
            <person name="Han C."/>
            <person name="Tapia R."/>
            <person name="Land M."/>
            <person name="Hauser L."/>
            <person name="Kyrpides N."/>
            <person name="Ivanova N."/>
            <person name="Ovchinnikova G."/>
            <person name="Pedersen K."/>
            <person name="Jagevall S."/>
            <person name="Hazen T."/>
            <person name="Woyke T."/>
        </authorList>
    </citation>
    <scope>NUCLEOTIDE SEQUENCE [LARGE SCALE GENOMIC DNA]</scope>
    <source>
        <strain evidence="3">ATCC 700646 / DSM 10631 / Aspo-2</strain>
    </source>
</reference>
<accession>E6VV88</accession>
<evidence type="ECO:0000313" key="3">
    <source>
        <dbReference type="Proteomes" id="UP000002191"/>
    </source>
</evidence>
<feature type="domain" description="DUF5675" evidence="1">
    <location>
        <begin position="7"/>
        <end position="121"/>
    </location>
</feature>
<gene>
    <name evidence="2" type="ordered locus">Daes_0212</name>
</gene>
<dbReference type="Pfam" id="PF18925">
    <property type="entry name" value="DUF5675"/>
    <property type="match status" value="1"/>
</dbReference>
<name>E6VV88_PSEA9</name>
<dbReference type="STRING" id="643562.Daes_0212"/>
<reference evidence="2 3" key="2">
    <citation type="journal article" date="2014" name="Genome Announc.">
        <title>Complete Genome Sequence of the Subsurface, Mesophilic Sulfate-Reducing Bacterium Desulfovibrio aespoeensis Aspo-2.</title>
        <authorList>
            <person name="Pedersen K."/>
            <person name="Bengtsson A."/>
            <person name="Edlund J."/>
            <person name="Rabe L."/>
            <person name="Hazen T."/>
            <person name="Chakraborty R."/>
            <person name="Goodwin L."/>
            <person name="Shapiro N."/>
        </authorList>
    </citation>
    <scope>NUCLEOTIDE SEQUENCE [LARGE SCALE GENOMIC DNA]</scope>
    <source>
        <strain evidence="3">ATCC 700646 / DSM 10631 / Aspo-2</strain>
    </source>
</reference>
<dbReference type="EMBL" id="CP002431">
    <property type="protein sequence ID" value="ADU61239.1"/>
    <property type="molecule type" value="Genomic_DNA"/>
</dbReference>
<protein>
    <recommendedName>
        <fullName evidence="1">DUF5675 domain-containing protein</fullName>
    </recommendedName>
</protein>
<dbReference type="InterPro" id="IPR043732">
    <property type="entry name" value="DUF5675"/>
</dbReference>
<dbReference type="Proteomes" id="UP000002191">
    <property type="component" value="Chromosome"/>
</dbReference>
<dbReference type="OrthoDB" id="1036575at2"/>
<dbReference type="AlphaFoldDB" id="E6VV88"/>
<evidence type="ECO:0000313" key="2">
    <source>
        <dbReference type="EMBL" id="ADU61239.1"/>
    </source>
</evidence>
<proteinExistence type="predicted"/>